<dbReference type="HAMAP" id="MF_00277">
    <property type="entry name" value="PII_uridylyl_transf"/>
    <property type="match status" value="1"/>
</dbReference>
<dbReference type="InterPro" id="IPR043519">
    <property type="entry name" value="NT_sf"/>
</dbReference>
<dbReference type="InterPro" id="IPR002912">
    <property type="entry name" value="ACT_dom"/>
</dbReference>
<dbReference type="NCBIfam" id="TIGR01693">
    <property type="entry name" value="UTase_glnD"/>
    <property type="match status" value="1"/>
</dbReference>
<dbReference type="SUPFAM" id="SSF55021">
    <property type="entry name" value="ACT-like"/>
    <property type="match status" value="2"/>
</dbReference>
<dbReference type="PROSITE" id="PS51831">
    <property type="entry name" value="HD"/>
    <property type="match status" value="1"/>
</dbReference>
<comment type="activity regulation">
    <text evidence="7">Uridylyltransferase (UTase) activity is inhibited by glutamine, while glutamine activates uridylyl-removing (UR) activity.</text>
</comment>
<dbReference type="Gene3D" id="1.10.3090.10">
    <property type="entry name" value="cca-adding enzyme, domain 2"/>
    <property type="match status" value="1"/>
</dbReference>
<comment type="catalytic activity">
    <reaction evidence="7">
        <text>[protein-PII]-L-tyrosine + UTP = [protein-PII]-uridylyl-L-tyrosine + diphosphate</text>
        <dbReference type="Rhea" id="RHEA:13673"/>
        <dbReference type="Rhea" id="RHEA-COMP:12147"/>
        <dbReference type="Rhea" id="RHEA-COMP:12148"/>
        <dbReference type="ChEBI" id="CHEBI:33019"/>
        <dbReference type="ChEBI" id="CHEBI:46398"/>
        <dbReference type="ChEBI" id="CHEBI:46858"/>
        <dbReference type="ChEBI" id="CHEBI:90602"/>
        <dbReference type="EC" id="2.7.7.59"/>
    </reaction>
</comment>
<dbReference type="SUPFAM" id="SSF81593">
    <property type="entry name" value="Nucleotidyltransferase substrate binding subunit/domain"/>
    <property type="match status" value="1"/>
</dbReference>
<evidence type="ECO:0000256" key="2">
    <source>
        <dbReference type="ARBA" id="ARBA00022695"/>
    </source>
</evidence>
<dbReference type="Gene3D" id="3.30.460.10">
    <property type="entry name" value="Beta Polymerase, domain 2"/>
    <property type="match status" value="1"/>
</dbReference>
<accession>A0ABT0DJ22</accession>
<proteinExistence type="inferred from homology"/>
<dbReference type="InterPro" id="IPR003607">
    <property type="entry name" value="HD/PDEase_dom"/>
</dbReference>
<evidence type="ECO:0000256" key="4">
    <source>
        <dbReference type="ARBA" id="ARBA00022801"/>
    </source>
</evidence>
<keyword evidence="3" id="KW-0677">Repeat</keyword>
<feature type="domain" description="ACT" evidence="8">
    <location>
        <begin position="743"/>
        <end position="820"/>
    </location>
</feature>
<feature type="domain" description="HD" evidence="9">
    <location>
        <begin position="504"/>
        <end position="625"/>
    </location>
</feature>
<name>A0ABT0DJ22_9HYPH</name>
<dbReference type="CDD" id="cd00077">
    <property type="entry name" value="HDc"/>
    <property type="match status" value="1"/>
</dbReference>
<comment type="catalytic activity">
    <reaction evidence="7">
        <text>[protein-PII]-uridylyl-L-tyrosine + H2O = [protein-PII]-L-tyrosine + UMP + H(+)</text>
        <dbReference type="Rhea" id="RHEA:48600"/>
        <dbReference type="Rhea" id="RHEA-COMP:12147"/>
        <dbReference type="Rhea" id="RHEA-COMP:12148"/>
        <dbReference type="ChEBI" id="CHEBI:15377"/>
        <dbReference type="ChEBI" id="CHEBI:15378"/>
        <dbReference type="ChEBI" id="CHEBI:46858"/>
        <dbReference type="ChEBI" id="CHEBI:57865"/>
        <dbReference type="ChEBI" id="CHEBI:90602"/>
    </reaction>
</comment>
<dbReference type="CDD" id="cd05401">
    <property type="entry name" value="NT_GlnE_GlnD_like"/>
    <property type="match status" value="1"/>
</dbReference>
<dbReference type="EC" id="3.1.4.-" evidence="7"/>
<dbReference type="PANTHER" id="PTHR47320:SF1">
    <property type="entry name" value="BIFUNCTIONAL URIDYLYLTRANSFERASE_URIDYLYL-REMOVING ENZYME"/>
    <property type="match status" value="1"/>
</dbReference>
<dbReference type="EMBL" id="JALKCG010000001">
    <property type="protein sequence ID" value="MCK0207275.1"/>
    <property type="molecule type" value="Genomic_DNA"/>
</dbReference>
<dbReference type="CDD" id="cd04899">
    <property type="entry name" value="ACT_ACR-UUR-like_2"/>
    <property type="match status" value="1"/>
</dbReference>
<dbReference type="Gene3D" id="3.30.70.260">
    <property type="match status" value="1"/>
</dbReference>
<dbReference type="PANTHER" id="PTHR47320">
    <property type="entry name" value="BIFUNCTIONAL URIDYLYLTRANSFERASE/URIDYLYL-REMOVING ENZYME"/>
    <property type="match status" value="1"/>
</dbReference>
<dbReference type="Pfam" id="PF01966">
    <property type="entry name" value="HD"/>
    <property type="match status" value="1"/>
</dbReference>
<keyword evidence="1 7" id="KW-0808">Transferase</keyword>
<evidence type="ECO:0000256" key="7">
    <source>
        <dbReference type="HAMAP-Rule" id="MF_00277"/>
    </source>
</evidence>
<keyword evidence="2 7" id="KW-0548">Nucleotidyltransferase</keyword>
<dbReference type="InterPro" id="IPR013546">
    <property type="entry name" value="PII_UdlTrfase/GS_AdlTrfase"/>
</dbReference>
<comment type="caution">
    <text evidence="10">The sequence shown here is derived from an EMBL/GenBank/DDBJ whole genome shotgun (WGS) entry which is preliminary data.</text>
</comment>
<comment type="domain">
    <text evidence="7">Has four distinct domains: an N-terminal nucleotidyltransferase (NT) domain responsible for UTase activity, a central HD domain that encodes UR activity, and two C-terminal ACT domains that seem to have a role in glutamine sensing.</text>
</comment>
<dbReference type="InterPro" id="IPR010043">
    <property type="entry name" value="UTase/UR"/>
</dbReference>
<dbReference type="GO" id="GO:0008773">
    <property type="term" value="F:[protein-PII] uridylyltransferase activity"/>
    <property type="evidence" value="ECO:0007669"/>
    <property type="project" value="UniProtKB-EC"/>
</dbReference>
<feature type="region of interest" description="Uridylyltransferase" evidence="7">
    <location>
        <begin position="1"/>
        <end position="385"/>
    </location>
</feature>
<dbReference type="SUPFAM" id="SSF81891">
    <property type="entry name" value="Poly A polymerase C-terminal region-like"/>
    <property type="match status" value="1"/>
</dbReference>
<organism evidence="10 11">
    <name type="scientific">Ancylobacter koreensis</name>
    <dbReference type="NCBI Taxonomy" id="266121"/>
    <lineage>
        <taxon>Bacteria</taxon>
        <taxon>Pseudomonadati</taxon>
        <taxon>Pseudomonadota</taxon>
        <taxon>Alphaproteobacteria</taxon>
        <taxon>Hyphomicrobiales</taxon>
        <taxon>Xanthobacteraceae</taxon>
        <taxon>Ancylobacter</taxon>
    </lineage>
</organism>
<dbReference type="Pfam" id="PF01842">
    <property type="entry name" value="ACT"/>
    <property type="match status" value="1"/>
</dbReference>
<evidence type="ECO:0000256" key="3">
    <source>
        <dbReference type="ARBA" id="ARBA00022737"/>
    </source>
</evidence>
<evidence type="ECO:0000313" key="11">
    <source>
        <dbReference type="Proteomes" id="UP001202867"/>
    </source>
</evidence>
<dbReference type="Pfam" id="PF08335">
    <property type="entry name" value="GlnD_UR_UTase"/>
    <property type="match status" value="1"/>
</dbReference>
<protein>
    <recommendedName>
        <fullName evidence="7">Bifunctional uridylyltransferase/uridylyl-removing enzyme</fullName>
        <shortName evidence="7">UTase/UR</shortName>
    </recommendedName>
    <alternativeName>
        <fullName evidence="7">Bifunctional [protein-PII] modification enzyme</fullName>
    </alternativeName>
    <alternativeName>
        <fullName evidence="7">Bifunctional nitrogen sensor protein</fullName>
    </alternativeName>
    <domain>
        <recommendedName>
            <fullName evidence="7">[Protein-PII] uridylyltransferase</fullName>
            <shortName evidence="7">PII uridylyltransferase</shortName>
            <shortName evidence="7">UTase</shortName>
            <ecNumber evidence="7">2.7.7.59</ecNumber>
        </recommendedName>
    </domain>
    <domain>
        <recommendedName>
            <fullName evidence="7">[Protein-PII]-UMP uridylyl-removing enzyme</fullName>
            <shortName evidence="7">UR</shortName>
            <ecNumber evidence="7">3.1.4.-</ecNumber>
        </recommendedName>
    </domain>
</protein>
<evidence type="ECO:0000256" key="6">
    <source>
        <dbReference type="ARBA" id="ARBA00023268"/>
    </source>
</evidence>
<evidence type="ECO:0000256" key="5">
    <source>
        <dbReference type="ARBA" id="ARBA00022842"/>
    </source>
</evidence>
<dbReference type="InterPro" id="IPR045865">
    <property type="entry name" value="ACT-like_dom_sf"/>
</dbReference>
<dbReference type="PROSITE" id="PS51671">
    <property type="entry name" value="ACT"/>
    <property type="match status" value="2"/>
</dbReference>
<dbReference type="SMART" id="SM00471">
    <property type="entry name" value="HDc"/>
    <property type="match status" value="1"/>
</dbReference>
<feature type="domain" description="ACT" evidence="8">
    <location>
        <begin position="852"/>
        <end position="928"/>
    </location>
</feature>
<reference evidence="11" key="1">
    <citation type="submission" date="2023-07" db="EMBL/GenBank/DDBJ databases">
        <title>Ancylobacter moscoviensis sp. nov., facultatively methylotrophic bacteria from activated sludge and the reclassification of Starkeya novella (Starkey 1934) Kelly et al. 2000 as Ancylobacter novellus comb. nov., Starkeya koreensis Im et al. 2006 as Ancylobacter koreensis comb.nov., Angulomicrobium tetraedrale Vasil'eva et al. 1986 as Ancylobacter tetraedralis comb. nov., Angulomicrobium amanitiforme Fritz et al. 2004 as Ancylobacter amanitiformis comb. nov. and Methylorhabdus multivorans Doronina et al. 1996 as Ancylobacter multivorans comb. nov. and emended description of the genus Ancylobacter.</title>
        <authorList>
            <person name="Doronina N."/>
            <person name="Chemodurova A."/>
            <person name="Grouzdev D."/>
            <person name="Koziaeva V."/>
            <person name="Shi W."/>
            <person name="Wu L."/>
            <person name="Kaparullina E."/>
        </authorList>
    </citation>
    <scope>NUCLEOTIDE SEQUENCE [LARGE SCALE GENOMIC DNA]</scope>
    <source>
        <strain evidence="11">Jip08</strain>
    </source>
</reference>
<comment type="cofactor">
    <cofactor evidence="7">
        <name>Mg(2+)</name>
        <dbReference type="ChEBI" id="CHEBI:18420"/>
    </cofactor>
</comment>
<comment type="similarity">
    <text evidence="7">Belongs to the GlnD family.</text>
</comment>
<dbReference type="EC" id="2.7.7.59" evidence="7"/>
<dbReference type="InterPro" id="IPR006674">
    <property type="entry name" value="HD_domain"/>
</dbReference>
<evidence type="ECO:0000256" key="1">
    <source>
        <dbReference type="ARBA" id="ARBA00022679"/>
    </source>
</evidence>
<sequence length="930" mass="104956">MTEPRRRTDHPFKELFDIDAQREELEALARQVLDDGKAGREIELRSQLAKRLKAAYQHGHKTAERWLMEEGSGRRCAERLSRLQDEIIALVHELAVKFLYRSDNPSTSERMAIVAVGGYGRGLMAPGSDTDILFLLPYKQTAWGESVAEAILYVLWDMGLKVGHATRSVDECIRQARGDMTIRTALLEARLLLGEKSLFDELTRRFDAEVVQGTAVEFVAAKLAEREDRLKRAGQSRYVVEPNVKDGKGGLRDLHTLFWIAKYVYRVHETRDLVAKGVFTPEEAKIFRRCEDFLWSVRCHLHFLTGKAEERLSFDLQREMAERLGYMAHPGLKDVERFMKHYFLVAKDVGDLTAIVSAALEERHDKPVPRLDRMIARLRRSGRRTLKESADFILDNDRINVADPEAFQRDPVNLIRIFQLAGKHGLAFHPDAMRLATRSLKLIDAKVRDNPEANRLFLELLCSKESPEIVLRRMNETGVLGRFIPEFGRIVAMMQFNMYHSYTVDEHLIRSIGVLSQIERGDRPEYGIANEVMQQIKNRQLLYVAVFLHDIAKGRPEDHSIAGARVARKLCPRFGLSAVDTDTVAWLIEQHLTMSTIAQSRDLSDRKTIENFAAVVQNLERMKLLLILTTADIRAVGPGVWNNWKSQLLRTLYYETEPVITGGFSESNRNLRVGRAQAAFRAELKEWDGAALDAYLARHYPTYWLQTDLAHQLAHARFILAAEAEGRALATTSRTDPKRGITELTVFAPDHPKLLAVIAGACASAGAHIVDAQISTTTDGRALDTISLTRAFEQDEDEMRRAERIAGAIQKSLSGEIRLPEVVAKKIPKRPRAFTVEPEVTLNNSWSNRHTVVEVSGLDRPGLLYGLTQTLSRLNLNIASAHIATFGERAVDVFYVTDLMGAKIMGAARHSAIRRALLQVLDADDEANAA</sequence>
<dbReference type="SUPFAM" id="SSF81301">
    <property type="entry name" value="Nucleotidyltransferase"/>
    <property type="match status" value="1"/>
</dbReference>
<evidence type="ECO:0000259" key="8">
    <source>
        <dbReference type="PROSITE" id="PS51671"/>
    </source>
</evidence>
<evidence type="ECO:0000259" key="9">
    <source>
        <dbReference type="PROSITE" id="PS51831"/>
    </source>
</evidence>
<keyword evidence="5 7" id="KW-0460">Magnesium</keyword>
<keyword evidence="6 7" id="KW-0511">Multifunctional enzyme</keyword>
<comment type="caution">
    <text evidence="7">Lacks conserved residue(s) required for the propagation of feature annotation.</text>
</comment>
<dbReference type="Proteomes" id="UP001202867">
    <property type="component" value="Unassembled WGS sequence"/>
</dbReference>
<comment type="function">
    <text evidence="7">Modifies, by uridylylation and deuridylylation, the PII regulatory proteins (GlnB and homologs), in response to the nitrogen status of the cell that GlnD senses through the glutamine level. Under low glutamine levels, catalyzes the conversion of the PII proteins and UTP to PII-UMP and PPi, while under higher glutamine levels, GlnD hydrolyzes PII-UMP to PII and UMP (deuridylylation). Thus, controls uridylylation state and activity of the PII proteins, and plays an important role in the regulation of nitrogen metabolism.</text>
</comment>
<dbReference type="CDD" id="cd04900">
    <property type="entry name" value="ACT_UUR-like_1"/>
    <property type="match status" value="1"/>
</dbReference>
<evidence type="ECO:0000313" key="10">
    <source>
        <dbReference type="EMBL" id="MCK0207275.1"/>
    </source>
</evidence>
<dbReference type="RefSeq" id="WP_247199119.1">
    <property type="nucleotide sequence ID" value="NZ_JALKCG010000001.1"/>
</dbReference>
<gene>
    <name evidence="7" type="primary">glnD</name>
    <name evidence="10" type="ORF">MWN33_04420</name>
</gene>
<keyword evidence="4 7" id="KW-0378">Hydrolase</keyword>
<dbReference type="NCBIfam" id="NF003467">
    <property type="entry name" value="PRK05092.1"/>
    <property type="match status" value="1"/>
</dbReference>
<dbReference type="PIRSF" id="PIRSF006288">
    <property type="entry name" value="PII_uridyltransf"/>
    <property type="match status" value="1"/>
</dbReference>
<keyword evidence="11" id="KW-1185">Reference proteome</keyword>